<name>A0ACA9RG53_9GLOM</name>
<feature type="non-terminal residue" evidence="1">
    <location>
        <position position="160"/>
    </location>
</feature>
<comment type="caution">
    <text evidence="1">The sequence shown here is derived from an EMBL/GenBank/DDBJ whole genome shotgun (WGS) entry which is preliminary data.</text>
</comment>
<accession>A0ACA9RG53</accession>
<dbReference type="Proteomes" id="UP000789366">
    <property type="component" value="Unassembled WGS sequence"/>
</dbReference>
<evidence type="ECO:0000313" key="1">
    <source>
        <dbReference type="EMBL" id="CAG8790402.1"/>
    </source>
</evidence>
<evidence type="ECO:0000313" key="2">
    <source>
        <dbReference type="Proteomes" id="UP000789366"/>
    </source>
</evidence>
<keyword evidence="2" id="KW-1185">Reference proteome</keyword>
<reference evidence="1" key="1">
    <citation type="submission" date="2021-06" db="EMBL/GenBank/DDBJ databases">
        <authorList>
            <person name="Kallberg Y."/>
            <person name="Tangrot J."/>
            <person name="Rosling A."/>
        </authorList>
    </citation>
    <scope>NUCLEOTIDE SEQUENCE</scope>
    <source>
        <strain evidence="1">28 12/20/2015</strain>
    </source>
</reference>
<organism evidence="1 2">
    <name type="scientific">Cetraspora pellucida</name>
    <dbReference type="NCBI Taxonomy" id="1433469"/>
    <lineage>
        <taxon>Eukaryota</taxon>
        <taxon>Fungi</taxon>
        <taxon>Fungi incertae sedis</taxon>
        <taxon>Mucoromycota</taxon>
        <taxon>Glomeromycotina</taxon>
        <taxon>Glomeromycetes</taxon>
        <taxon>Diversisporales</taxon>
        <taxon>Gigasporaceae</taxon>
        <taxon>Cetraspora</taxon>
    </lineage>
</organism>
<sequence>MTLGNIPLARRNKVDAKILLGYIPSLNYCSESKKKSASFRLAARRLFHRALSAMLRLLRCLSYNGVHLYVNGGLKWFFPYLAVIISDWPEAYAMCATYESSNSLHPCHSCLVDHDMMNNVYLKKENIIIHNENTTKESLCQSIGKQISVHYMRNALWKRP</sequence>
<gene>
    <name evidence="1" type="ORF">SPELUC_LOCUS17181</name>
</gene>
<dbReference type="EMBL" id="CAJVPW010068497">
    <property type="protein sequence ID" value="CAG8790402.1"/>
    <property type="molecule type" value="Genomic_DNA"/>
</dbReference>
<protein>
    <submittedName>
        <fullName evidence="1">12225_t:CDS:1</fullName>
    </submittedName>
</protein>
<proteinExistence type="predicted"/>